<dbReference type="AlphaFoldDB" id="A0AAN5H2X2"/>
<dbReference type="Gene3D" id="1.20.5.100">
    <property type="entry name" value="Cytochrome c1, transmembrane anchor, C-terminal"/>
    <property type="match status" value="1"/>
</dbReference>
<accession>A0AAN5H2X2</accession>
<evidence type="ECO:0000313" key="2">
    <source>
        <dbReference type="Proteomes" id="UP000859822"/>
    </source>
</evidence>
<dbReference type="Proteomes" id="UP000859822">
    <property type="component" value="Unassembled WGS sequence"/>
</dbReference>
<feature type="non-terminal residue" evidence="1">
    <location>
        <position position="1"/>
    </location>
</feature>
<reference evidence="1" key="2">
    <citation type="submission" date="2020-09" db="EMBL/GenBank/DDBJ databases">
        <authorList>
            <consortium name="NCBI Pathogen Detection Project"/>
        </authorList>
    </citation>
    <scope>NUCLEOTIDE SEQUENCE</scope>
    <source>
        <strain evidence="1">489-16</strain>
    </source>
</reference>
<protein>
    <submittedName>
        <fullName evidence="1">Tail fiber domain-containing protein</fullName>
    </submittedName>
</protein>
<organism evidence="1 2">
    <name type="scientific">Escherichia coli</name>
    <dbReference type="NCBI Taxonomy" id="562"/>
    <lineage>
        <taxon>Bacteria</taxon>
        <taxon>Pseudomonadati</taxon>
        <taxon>Pseudomonadota</taxon>
        <taxon>Gammaproteobacteria</taxon>
        <taxon>Enterobacterales</taxon>
        <taxon>Enterobacteriaceae</taxon>
        <taxon>Escherichia</taxon>
    </lineage>
</organism>
<name>A0AAN5H2X2_ECOLX</name>
<dbReference type="Gene3D" id="3.30.2460.10">
    <property type="entry name" value="Endo-n-acetylneuraminidase domain"/>
    <property type="match status" value="1"/>
</dbReference>
<evidence type="ECO:0000313" key="1">
    <source>
        <dbReference type="EMBL" id="HAN4356590.1"/>
    </source>
</evidence>
<dbReference type="EMBL" id="DABUHV010000093">
    <property type="protein sequence ID" value="HAN4356590.1"/>
    <property type="molecule type" value="Genomic_DNA"/>
</dbReference>
<reference evidence="1" key="1">
    <citation type="journal article" date="2018" name="Genome Biol.">
        <title>SKESA: strategic k-mer extension for scrupulous assemblies.</title>
        <authorList>
            <person name="Souvorov A."/>
            <person name="Agarwala R."/>
            <person name="Lipman D.J."/>
        </authorList>
    </citation>
    <scope>NUCLEOTIDE SEQUENCE</scope>
    <source>
        <strain evidence="1">489-16</strain>
    </source>
</reference>
<proteinExistence type="predicted"/>
<sequence length="69" mass="8101">PLTDNDGSIIVDEDDNPVMVMEDIIERVEITPAGSRWGVRPDLLFYIEAAWQRREMDKIKERIQSLEER</sequence>
<gene>
    <name evidence="1" type="ORF">IFC14_005215</name>
</gene>
<comment type="caution">
    <text evidence="1">The sequence shown here is derived from an EMBL/GenBank/DDBJ whole genome shotgun (WGS) entry which is preliminary data.</text>
</comment>